<accession>A0A369LVI0</accession>
<dbReference type="EMBL" id="PPTS01000010">
    <property type="protein sequence ID" value="RDB62168.1"/>
    <property type="molecule type" value="Genomic_DNA"/>
</dbReference>
<dbReference type="AlphaFoldDB" id="A0A369LVI0"/>
<comment type="caution">
    <text evidence="1">The sequence shown here is derived from an EMBL/GenBank/DDBJ whole genome shotgun (WGS) entry which is preliminary data.</text>
</comment>
<organism evidence="1 2">
    <name type="scientific">Gordonibacter pamelaeae</name>
    <dbReference type="NCBI Taxonomy" id="471189"/>
    <lineage>
        <taxon>Bacteria</taxon>
        <taxon>Bacillati</taxon>
        <taxon>Actinomycetota</taxon>
        <taxon>Coriobacteriia</taxon>
        <taxon>Eggerthellales</taxon>
        <taxon>Eggerthellaceae</taxon>
        <taxon>Gordonibacter</taxon>
    </lineage>
</organism>
<proteinExistence type="predicted"/>
<dbReference type="GeneID" id="78360826"/>
<dbReference type="OrthoDB" id="3172689at2"/>
<reference evidence="1 2" key="1">
    <citation type="journal article" date="2018" name="Elife">
        <title>Discovery and characterization of a prevalent human gut bacterial enzyme sufficient for the inactivation of a family of plant toxins.</title>
        <authorList>
            <person name="Koppel N."/>
            <person name="Bisanz J.E."/>
            <person name="Pandelia M.E."/>
            <person name="Turnbaugh P.J."/>
            <person name="Balskus E.P."/>
        </authorList>
    </citation>
    <scope>NUCLEOTIDE SEQUENCE [LARGE SCALE GENOMIC DNA]</scope>
    <source>
        <strain evidence="1 2">3C</strain>
    </source>
</reference>
<sequence>MEYGELKEQIDGLGERQRRGCARVLSLVSLGGGVRPEFRGHLDGASTYREFFEALYRDDDLRFTRAWAAWAKLDGKQWVGRFEPVRTSARVPFGGRGMPVVLSGGTMLVPLAGHGKQAHVLEFEDGAFNEDAATYFTSIEGAFTCAEMAFEGIYDVFTSGNAVLFERWALNEKGARVKAAQLAQKYGLTG</sequence>
<keyword evidence="2" id="KW-1185">Reference proteome</keyword>
<dbReference type="RefSeq" id="WP_041239695.1">
    <property type="nucleotide sequence ID" value="NZ_CABMMS010000010.1"/>
</dbReference>
<evidence type="ECO:0000313" key="1">
    <source>
        <dbReference type="EMBL" id="RDB62168.1"/>
    </source>
</evidence>
<protein>
    <submittedName>
        <fullName evidence="1">Uncharacterized protein</fullName>
    </submittedName>
</protein>
<evidence type="ECO:0000313" key="2">
    <source>
        <dbReference type="Proteomes" id="UP000254000"/>
    </source>
</evidence>
<dbReference type="Proteomes" id="UP000254000">
    <property type="component" value="Unassembled WGS sequence"/>
</dbReference>
<gene>
    <name evidence="1" type="ORF">C1877_14100</name>
</gene>
<name>A0A369LVI0_9ACTN</name>